<name>A0A6A5Y153_9PLEO</name>
<keyword evidence="2" id="KW-1185">Reference proteome</keyword>
<dbReference type="RefSeq" id="XP_033386990.1">
    <property type="nucleotide sequence ID" value="XM_033531628.1"/>
</dbReference>
<dbReference type="EMBL" id="ML978067">
    <property type="protein sequence ID" value="KAF2018651.1"/>
    <property type="molecule type" value="Genomic_DNA"/>
</dbReference>
<gene>
    <name evidence="1" type="ORF">BU24DRAFT_458406</name>
</gene>
<dbReference type="OrthoDB" id="3682306at2759"/>
<evidence type="ECO:0000313" key="2">
    <source>
        <dbReference type="Proteomes" id="UP000799778"/>
    </source>
</evidence>
<organism evidence="1 2">
    <name type="scientific">Aaosphaeria arxii CBS 175.79</name>
    <dbReference type="NCBI Taxonomy" id="1450172"/>
    <lineage>
        <taxon>Eukaryota</taxon>
        <taxon>Fungi</taxon>
        <taxon>Dikarya</taxon>
        <taxon>Ascomycota</taxon>
        <taxon>Pezizomycotina</taxon>
        <taxon>Dothideomycetes</taxon>
        <taxon>Pleosporomycetidae</taxon>
        <taxon>Pleosporales</taxon>
        <taxon>Pleosporales incertae sedis</taxon>
        <taxon>Aaosphaeria</taxon>
    </lineage>
</organism>
<sequence>MTHLIDLAELQLARELKTFILADVRALYGPTHGSLYQGDFDILTAGRTSYLGGVRYDYLTAQAIVYKKPDSPSQWKLLVAGPESGTVSGALKALWTEVQAKSQNITGPLQPGESYKGSKNL</sequence>
<dbReference type="GeneID" id="54289025"/>
<dbReference type="AlphaFoldDB" id="A0A6A5Y153"/>
<accession>A0A6A5Y153</accession>
<evidence type="ECO:0000313" key="1">
    <source>
        <dbReference type="EMBL" id="KAF2018651.1"/>
    </source>
</evidence>
<dbReference type="Proteomes" id="UP000799778">
    <property type="component" value="Unassembled WGS sequence"/>
</dbReference>
<proteinExistence type="predicted"/>
<reference evidence="1" key="1">
    <citation type="journal article" date="2020" name="Stud. Mycol.">
        <title>101 Dothideomycetes genomes: a test case for predicting lifestyles and emergence of pathogens.</title>
        <authorList>
            <person name="Haridas S."/>
            <person name="Albert R."/>
            <person name="Binder M."/>
            <person name="Bloem J."/>
            <person name="Labutti K."/>
            <person name="Salamov A."/>
            <person name="Andreopoulos B."/>
            <person name="Baker S."/>
            <person name="Barry K."/>
            <person name="Bills G."/>
            <person name="Bluhm B."/>
            <person name="Cannon C."/>
            <person name="Castanera R."/>
            <person name="Culley D."/>
            <person name="Daum C."/>
            <person name="Ezra D."/>
            <person name="Gonzalez J."/>
            <person name="Henrissat B."/>
            <person name="Kuo A."/>
            <person name="Liang C."/>
            <person name="Lipzen A."/>
            <person name="Lutzoni F."/>
            <person name="Magnuson J."/>
            <person name="Mondo S."/>
            <person name="Nolan M."/>
            <person name="Ohm R."/>
            <person name="Pangilinan J."/>
            <person name="Park H.-J."/>
            <person name="Ramirez L."/>
            <person name="Alfaro M."/>
            <person name="Sun H."/>
            <person name="Tritt A."/>
            <person name="Yoshinaga Y."/>
            <person name="Zwiers L.-H."/>
            <person name="Turgeon B."/>
            <person name="Goodwin S."/>
            <person name="Spatafora J."/>
            <person name="Crous P."/>
            <person name="Grigoriev I."/>
        </authorList>
    </citation>
    <scope>NUCLEOTIDE SEQUENCE</scope>
    <source>
        <strain evidence="1">CBS 175.79</strain>
    </source>
</reference>
<protein>
    <submittedName>
        <fullName evidence="1">Uncharacterized protein</fullName>
    </submittedName>
</protein>